<dbReference type="InterPro" id="IPR051541">
    <property type="entry name" value="PTS_SugarTrans_NitroReg"/>
</dbReference>
<dbReference type="PANTHER" id="PTHR47738:SF1">
    <property type="entry name" value="NITROGEN REGULATORY PROTEIN"/>
    <property type="match status" value="1"/>
</dbReference>
<dbReference type="CDD" id="cd00211">
    <property type="entry name" value="PTS_IIA_fru"/>
    <property type="match status" value="1"/>
</dbReference>
<feature type="domain" description="PTS EIIA type-2" evidence="6">
    <location>
        <begin position="1"/>
        <end position="146"/>
    </location>
</feature>
<evidence type="ECO:0000313" key="7">
    <source>
        <dbReference type="EMBL" id="KRM97153.1"/>
    </source>
</evidence>
<dbReference type="Gene3D" id="3.40.930.10">
    <property type="entry name" value="Mannitol-specific EII, Chain A"/>
    <property type="match status" value="1"/>
</dbReference>
<dbReference type="PANTHER" id="PTHR47738">
    <property type="entry name" value="PTS SYSTEM FRUCTOSE-LIKE EIIA COMPONENT-RELATED"/>
    <property type="match status" value="1"/>
</dbReference>
<keyword evidence="5" id="KW-0598">Phosphotransferase system</keyword>
<dbReference type="SUPFAM" id="SSF55804">
    <property type="entry name" value="Phoshotransferase/anion transport protein"/>
    <property type="match status" value="1"/>
</dbReference>
<dbReference type="InterPro" id="IPR016152">
    <property type="entry name" value="PTrfase/Anion_transptr"/>
</dbReference>
<dbReference type="Proteomes" id="UP000051638">
    <property type="component" value="Unassembled WGS sequence"/>
</dbReference>
<gene>
    <name evidence="7" type="ORF">FC24_GL001690</name>
</gene>
<dbReference type="GO" id="GO:0030295">
    <property type="term" value="F:protein kinase activator activity"/>
    <property type="evidence" value="ECO:0007669"/>
    <property type="project" value="TreeGrafter"/>
</dbReference>
<keyword evidence="1" id="KW-0813">Transport</keyword>
<dbReference type="AlphaFoldDB" id="A0A0R2CZC2"/>
<keyword evidence="4" id="KW-0808">Transferase</keyword>
<dbReference type="PATRIC" id="fig|1423796.3.peg.1718"/>
<protein>
    <submittedName>
        <fullName evidence="7">PTS system fructose-specific IIA component</fullName>
    </submittedName>
</protein>
<comment type="caution">
    <text evidence="7">The sequence shown here is derived from an EMBL/GenBank/DDBJ whole genome shotgun (WGS) entry which is preliminary data.</text>
</comment>
<dbReference type="InterPro" id="IPR002178">
    <property type="entry name" value="PTS_EIIA_type-2_dom"/>
</dbReference>
<dbReference type="InterPro" id="IPR004715">
    <property type="entry name" value="PTS_IIA_fruc"/>
</dbReference>
<organism evidence="7 8">
    <name type="scientific">Loigolactobacillus rennini DSM 20253</name>
    <dbReference type="NCBI Taxonomy" id="1423796"/>
    <lineage>
        <taxon>Bacteria</taxon>
        <taxon>Bacillati</taxon>
        <taxon>Bacillota</taxon>
        <taxon>Bacilli</taxon>
        <taxon>Lactobacillales</taxon>
        <taxon>Lactobacillaceae</taxon>
        <taxon>Loigolactobacillus</taxon>
    </lineage>
</organism>
<dbReference type="GO" id="GO:0008982">
    <property type="term" value="F:protein-N(PI)-phosphohistidine-sugar phosphotransferase activity"/>
    <property type="evidence" value="ECO:0007669"/>
    <property type="project" value="InterPro"/>
</dbReference>
<evidence type="ECO:0000256" key="4">
    <source>
        <dbReference type="ARBA" id="ARBA00022679"/>
    </source>
</evidence>
<dbReference type="OrthoDB" id="95460at2"/>
<evidence type="ECO:0000256" key="2">
    <source>
        <dbReference type="ARBA" id="ARBA00022553"/>
    </source>
</evidence>
<dbReference type="PROSITE" id="PS51094">
    <property type="entry name" value="PTS_EIIA_TYPE_2"/>
    <property type="match status" value="1"/>
</dbReference>
<evidence type="ECO:0000313" key="8">
    <source>
        <dbReference type="Proteomes" id="UP000051638"/>
    </source>
</evidence>
<accession>A0A0R2CZC2</accession>
<dbReference type="RefSeq" id="WP_057874231.1">
    <property type="nucleotide sequence ID" value="NZ_AYYI01000047.1"/>
</dbReference>
<dbReference type="GO" id="GO:0009401">
    <property type="term" value="P:phosphoenolpyruvate-dependent sugar phosphotransferase system"/>
    <property type="evidence" value="ECO:0007669"/>
    <property type="project" value="UniProtKB-KW"/>
</dbReference>
<keyword evidence="8" id="KW-1185">Reference proteome</keyword>
<evidence type="ECO:0000256" key="1">
    <source>
        <dbReference type="ARBA" id="ARBA00022448"/>
    </source>
</evidence>
<dbReference type="STRING" id="1423796.FC24_GL001690"/>
<dbReference type="Pfam" id="PF00359">
    <property type="entry name" value="PTS_EIIA_2"/>
    <property type="match status" value="1"/>
</dbReference>
<keyword evidence="2" id="KW-0597">Phosphoprotein</keyword>
<reference evidence="7 8" key="1">
    <citation type="journal article" date="2015" name="Genome Announc.">
        <title>Expanding the biotechnology potential of lactobacilli through comparative genomics of 213 strains and associated genera.</title>
        <authorList>
            <person name="Sun Z."/>
            <person name="Harris H.M."/>
            <person name="McCann A."/>
            <person name="Guo C."/>
            <person name="Argimon S."/>
            <person name="Zhang W."/>
            <person name="Yang X."/>
            <person name="Jeffery I.B."/>
            <person name="Cooney J.C."/>
            <person name="Kagawa T.F."/>
            <person name="Liu W."/>
            <person name="Song Y."/>
            <person name="Salvetti E."/>
            <person name="Wrobel A."/>
            <person name="Rasinkangas P."/>
            <person name="Parkhill J."/>
            <person name="Rea M.C."/>
            <person name="O'Sullivan O."/>
            <person name="Ritari J."/>
            <person name="Douillard F.P."/>
            <person name="Paul Ross R."/>
            <person name="Yang R."/>
            <person name="Briner A.E."/>
            <person name="Felis G.E."/>
            <person name="de Vos W.M."/>
            <person name="Barrangou R."/>
            <person name="Klaenhammer T.R."/>
            <person name="Caufield P.W."/>
            <person name="Cui Y."/>
            <person name="Zhang H."/>
            <person name="O'Toole P.W."/>
        </authorList>
    </citation>
    <scope>NUCLEOTIDE SEQUENCE [LARGE SCALE GENOMIC DNA]</scope>
    <source>
        <strain evidence="7 8">DSM 20253</strain>
    </source>
</reference>
<dbReference type="EMBL" id="AYYI01000047">
    <property type="protein sequence ID" value="KRM97153.1"/>
    <property type="molecule type" value="Genomic_DNA"/>
</dbReference>
<keyword evidence="3" id="KW-0762">Sugar transport</keyword>
<dbReference type="NCBIfam" id="TIGR00848">
    <property type="entry name" value="fruA"/>
    <property type="match status" value="1"/>
</dbReference>
<evidence type="ECO:0000259" key="6">
    <source>
        <dbReference type="PROSITE" id="PS51094"/>
    </source>
</evidence>
<proteinExistence type="predicted"/>
<name>A0A0R2CZC2_9LACO</name>
<dbReference type="GO" id="GO:0016020">
    <property type="term" value="C:membrane"/>
    <property type="evidence" value="ECO:0007669"/>
    <property type="project" value="InterPro"/>
</dbReference>
<evidence type="ECO:0000256" key="3">
    <source>
        <dbReference type="ARBA" id="ARBA00022597"/>
    </source>
</evidence>
<evidence type="ECO:0000256" key="5">
    <source>
        <dbReference type="ARBA" id="ARBA00022683"/>
    </source>
</evidence>
<sequence>MEIQANNILLNLRVKDQDDLLRIISQQAVCCHYTVSAKDLYISFINREKDYSTGLQEGFAIPHAKSEAVKAAGIIYARLLSPIDWQTYDNQPVTDVFALMVPKEGAGTRHLKMLSNLATALLDEKFKRKLRSLKRSDKIAHYISKEIGVDKI</sequence>